<accession>A0A450XSS4</accession>
<reference evidence="2" key="1">
    <citation type="submission" date="2019-02" db="EMBL/GenBank/DDBJ databases">
        <authorList>
            <person name="Gruber-Vodicka R. H."/>
            <person name="Seah K. B. B."/>
        </authorList>
    </citation>
    <scope>NUCLEOTIDE SEQUENCE</scope>
    <source>
        <strain evidence="1">BECK_BZ197</strain>
        <strain evidence="3">BECK_BZ198</strain>
        <strain evidence="2">BECK_BZ199</strain>
    </source>
</reference>
<dbReference type="EMBL" id="CAADFO010000034">
    <property type="protein sequence ID" value="VFK28184.1"/>
    <property type="molecule type" value="Genomic_DNA"/>
</dbReference>
<name>A0A450XSS4_9GAMM</name>
<evidence type="ECO:0000313" key="2">
    <source>
        <dbReference type="EMBL" id="VFK32341.1"/>
    </source>
</evidence>
<protein>
    <submittedName>
        <fullName evidence="2">Uncharacterized protein</fullName>
    </submittedName>
</protein>
<evidence type="ECO:0000313" key="3">
    <source>
        <dbReference type="EMBL" id="VFK75837.1"/>
    </source>
</evidence>
<dbReference type="EMBL" id="CAADGH010000033">
    <property type="protein sequence ID" value="VFK75837.1"/>
    <property type="molecule type" value="Genomic_DNA"/>
</dbReference>
<dbReference type="EMBL" id="CAADFQ010000032">
    <property type="protein sequence ID" value="VFK32341.1"/>
    <property type="molecule type" value="Genomic_DNA"/>
</dbReference>
<sequence>MPDDCIKRFRSPSLGFLTRIRVLRVSCENPKVGGSDIRFAIPGTIVPGTIHPNITCPGAIRTVFWLLMLRCLQGLLRLLQTDTDLFGDVRNLLLIGNLQHRHRVHEGNGDGVILFLPHHYITRQQ</sequence>
<gene>
    <name evidence="1" type="ORF">BECKMB1821G_GA0114241_103411</name>
    <name evidence="3" type="ORF">BECKMB1821H_GA0114242_103311</name>
    <name evidence="2" type="ORF">BECKMB1821I_GA0114274_103211</name>
</gene>
<evidence type="ECO:0000313" key="1">
    <source>
        <dbReference type="EMBL" id="VFK28184.1"/>
    </source>
</evidence>
<dbReference type="AlphaFoldDB" id="A0A450XSS4"/>
<proteinExistence type="predicted"/>
<organism evidence="2">
    <name type="scientific">Candidatus Kentrum sp. MB</name>
    <dbReference type="NCBI Taxonomy" id="2138164"/>
    <lineage>
        <taxon>Bacteria</taxon>
        <taxon>Pseudomonadati</taxon>
        <taxon>Pseudomonadota</taxon>
        <taxon>Gammaproteobacteria</taxon>
        <taxon>Candidatus Kentrum</taxon>
    </lineage>
</organism>